<dbReference type="EMBL" id="BNAF01000011">
    <property type="protein sequence ID" value="GHE43350.1"/>
    <property type="molecule type" value="Genomic_DNA"/>
</dbReference>
<evidence type="ECO:0000313" key="4">
    <source>
        <dbReference type="EMBL" id="GHE43350.1"/>
    </source>
</evidence>
<reference evidence="5" key="1">
    <citation type="journal article" date="2019" name="Int. J. Syst. Evol. Microbiol.">
        <title>The Global Catalogue of Microorganisms (GCM) 10K type strain sequencing project: providing services to taxonomists for standard genome sequencing and annotation.</title>
        <authorList>
            <consortium name="The Broad Institute Genomics Platform"/>
            <consortium name="The Broad Institute Genome Sequencing Center for Infectious Disease"/>
            <person name="Wu L."/>
            <person name="Ma J."/>
        </authorList>
    </citation>
    <scope>NUCLEOTIDE SEQUENCE [LARGE SCALE GENOMIC DNA]</scope>
    <source>
        <strain evidence="5">CGMCC 1.12966</strain>
    </source>
</reference>
<evidence type="ECO:0000256" key="1">
    <source>
        <dbReference type="ARBA" id="ARBA00023002"/>
    </source>
</evidence>
<organism evidence="4 5">
    <name type="scientific">Sphingobacterium griseoflavum</name>
    <dbReference type="NCBI Taxonomy" id="1474952"/>
    <lineage>
        <taxon>Bacteria</taxon>
        <taxon>Pseudomonadati</taxon>
        <taxon>Bacteroidota</taxon>
        <taxon>Sphingobacteriia</taxon>
        <taxon>Sphingobacteriales</taxon>
        <taxon>Sphingobacteriaceae</taxon>
        <taxon>Sphingobacterium</taxon>
    </lineage>
</organism>
<dbReference type="PRINTS" id="PR00420">
    <property type="entry name" value="RNGMNOXGNASE"/>
</dbReference>
<dbReference type="InterPro" id="IPR036188">
    <property type="entry name" value="FAD/NAD-bd_sf"/>
</dbReference>
<sequence>MKTEFAIIGGGVAGLTAAIGLRSIGINAIVYERAPILRGIGAGFGLAANAMQAFDYLGLRAGVEQIGHFLDSYNILDQYGGILAAPDTDSITQNLQQKNFAVHRGDLHTFLLNKLPADTVILGREAVHARQDGERVRIHFDDGSSVEADALIVADGVKSRLRQQLLPNAVPRYAGYTCWRAIIDNSSLQLQHGSETWGAKGRFGMTPLVGNKLYWYACINSVADNPIFRNFQVKDLLTHFSGYHETIRQILTQTSDAELLWNDIVDIKPLAQLNYGRILFIGDAGHATTPNLGQGACQAIEDVAVLVDELKQNTIPTAAFQHFNQRRLARTRYITRTSWQIGQVAQWENPFLIAARNALMRILPEKLKQLQLRKLLNEDFMAINK</sequence>
<feature type="domain" description="FAD-binding" evidence="3">
    <location>
        <begin position="3"/>
        <end position="312"/>
    </location>
</feature>
<keyword evidence="2" id="KW-0503">Monooxygenase</keyword>
<dbReference type="RefSeq" id="WP_189627349.1">
    <property type="nucleotide sequence ID" value="NZ_BNAF01000011.1"/>
</dbReference>
<keyword evidence="1" id="KW-0560">Oxidoreductase</keyword>
<accession>A0ABQ3I2B0</accession>
<dbReference type="Gene3D" id="3.50.50.60">
    <property type="entry name" value="FAD/NAD(P)-binding domain"/>
    <property type="match status" value="1"/>
</dbReference>
<dbReference type="NCBIfam" id="NF005243">
    <property type="entry name" value="PRK06753.1"/>
    <property type="match status" value="1"/>
</dbReference>
<dbReference type="Pfam" id="PF01494">
    <property type="entry name" value="FAD_binding_3"/>
    <property type="match status" value="1"/>
</dbReference>
<name>A0ABQ3I2B0_9SPHI</name>
<dbReference type="PANTHER" id="PTHR13789:SF309">
    <property type="entry name" value="PUTATIVE (AFU_ORTHOLOGUE AFUA_6G14510)-RELATED"/>
    <property type="match status" value="1"/>
</dbReference>
<proteinExistence type="predicted"/>
<comment type="caution">
    <text evidence="4">The sequence shown here is derived from an EMBL/GenBank/DDBJ whole genome shotgun (WGS) entry which is preliminary data.</text>
</comment>
<gene>
    <name evidence="4" type="ORF">GCM10017764_28250</name>
</gene>
<dbReference type="InterPro" id="IPR002938">
    <property type="entry name" value="FAD-bd"/>
</dbReference>
<protein>
    <recommendedName>
        <fullName evidence="3">FAD-binding domain-containing protein</fullName>
    </recommendedName>
</protein>
<keyword evidence="5" id="KW-1185">Reference proteome</keyword>
<dbReference type="PANTHER" id="PTHR13789">
    <property type="entry name" value="MONOOXYGENASE"/>
    <property type="match status" value="1"/>
</dbReference>
<evidence type="ECO:0000313" key="5">
    <source>
        <dbReference type="Proteomes" id="UP000620550"/>
    </source>
</evidence>
<evidence type="ECO:0000259" key="3">
    <source>
        <dbReference type="Pfam" id="PF01494"/>
    </source>
</evidence>
<dbReference type="Proteomes" id="UP000620550">
    <property type="component" value="Unassembled WGS sequence"/>
</dbReference>
<evidence type="ECO:0000256" key="2">
    <source>
        <dbReference type="ARBA" id="ARBA00023033"/>
    </source>
</evidence>
<dbReference type="SUPFAM" id="SSF51905">
    <property type="entry name" value="FAD/NAD(P)-binding domain"/>
    <property type="match status" value="1"/>
</dbReference>
<dbReference type="InterPro" id="IPR050493">
    <property type="entry name" value="FAD-dep_Monooxygenase_BioMet"/>
</dbReference>